<dbReference type="STRING" id="937334.SAMN05444406_10583"/>
<evidence type="ECO:0000313" key="13">
    <source>
        <dbReference type="EMBL" id="SFP87258.1"/>
    </source>
</evidence>
<evidence type="ECO:0000256" key="4">
    <source>
        <dbReference type="ARBA" id="ARBA00022475"/>
    </source>
</evidence>
<comment type="similarity">
    <text evidence="3">Belongs to the transpeptidase family.</text>
</comment>
<dbReference type="Pfam" id="PF00905">
    <property type="entry name" value="Transpeptidase"/>
    <property type="match status" value="2"/>
</dbReference>
<gene>
    <name evidence="13" type="ORF">SAMN05444406_10583</name>
</gene>
<keyword evidence="7" id="KW-0573">Peptidoglycan synthesis</keyword>
<accession>A0A1I5TW73</accession>
<evidence type="ECO:0000256" key="9">
    <source>
        <dbReference type="ARBA" id="ARBA00023136"/>
    </source>
</evidence>
<dbReference type="SUPFAM" id="SSF56519">
    <property type="entry name" value="Penicillin binding protein dimerisation domain"/>
    <property type="match status" value="1"/>
</dbReference>
<evidence type="ECO:0000259" key="11">
    <source>
        <dbReference type="Pfam" id="PF00905"/>
    </source>
</evidence>
<keyword evidence="4" id="KW-1003">Cell membrane</keyword>
<proteinExistence type="inferred from homology"/>
<name>A0A1I5TW73_9FIRM</name>
<evidence type="ECO:0000256" key="6">
    <source>
        <dbReference type="ARBA" id="ARBA00022960"/>
    </source>
</evidence>
<evidence type="ECO:0000256" key="7">
    <source>
        <dbReference type="ARBA" id="ARBA00022984"/>
    </source>
</evidence>
<evidence type="ECO:0000256" key="3">
    <source>
        <dbReference type="ARBA" id="ARBA00007171"/>
    </source>
</evidence>
<dbReference type="GO" id="GO:0005886">
    <property type="term" value="C:plasma membrane"/>
    <property type="evidence" value="ECO:0007669"/>
    <property type="project" value="UniProtKB-SubCell"/>
</dbReference>
<protein>
    <submittedName>
        <fullName evidence="13">Penicillin-binding protein 2</fullName>
    </submittedName>
</protein>
<evidence type="ECO:0000256" key="2">
    <source>
        <dbReference type="ARBA" id="ARBA00004236"/>
    </source>
</evidence>
<evidence type="ECO:0000313" key="14">
    <source>
        <dbReference type="Proteomes" id="UP000198577"/>
    </source>
</evidence>
<dbReference type="GO" id="GO:0008658">
    <property type="term" value="F:penicillin binding"/>
    <property type="evidence" value="ECO:0007669"/>
    <property type="project" value="InterPro"/>
</dbReference>
<evidence type="ECO:0000256" key="1">
    <source>
        <dbReference type="ARBA" id="ARBA00004167"/>
    </source>
</evidence>
<dbReference type="InterPro" id="IPR050515">
    <property type="entry name" value="Beta-lactam/transpept"/>
</dbReference>
<dbReference type="Gene3D" id="3.40.710.10">
    <property type="entry name" value="DD-peptidase/beta-lactamase superfamily"/>
    <property type="match status" value="1"/>
</dbReference>
<sequence length="812" mass="91231">MLKWFKNRFFLFGLICILGFSTLLLRLAYLTVELGETYYALSMERKSVEIPLRGSRGNILDRNGIPMAMNKQMFVVELDKQRMPTGDKQLNDLIYRVVSIIKQNGDTTSLMDNIPIKIDKNGRLYYIWENKSPESQKRDFERWKSDAGIKVDLPAADMLKHLRERFEIDDDLPDDVARDIISVRLDIYMNRYRANPIRIATDVSQKTVAQLETYASELPGLQISVEMGRYYPMGDVAAHIIGYVGRISDEDIEEYKSKGIDLREAGYDLSVDRIGKMGIEKYAEKWLTASTRDKHGMLWAEVNSAGKVVRVLSETPPQDGNDVVLTLDSRLQKAVEDILGEEIHKMAAGLPPYEGDRQAPYANRGAAVVLDVHTGEILAMASYPSFDLNLFIPAISNEEYQRILNAPGKPLTAVAFQERFPSGSVIKMMIGIAALMEGKTSLDEQIYDAYRYTKYSGSGPRCWARPGVHGHENFVDALKHSCDYYFYEMADRLGIDKINKWGRLFGLEGHTGLEIGDVESSIGGPEKRPINRRPLIVSNIKAFMKSAGCFKGVDPETQKEHVDRLADLPYETPISEIKKILRDELGYFKSKDENKKLDNLANNIKYGALWHKRWTPEDTVRTGIGQADVQVTPLAVARYIAAIANGGKVLETHVFKKVVSPEGDVLHETQPVVVNDLDIKPEYLEAARLGMYKVVNDRSSAGGGAGTAVSYFAGMDSSIVVAGKTGTAQTRVIRGADKDPQKRLEQEMRNVAWFGAYTPYENPEIAIVVMIPNGRTSSNAAIVARRIIEEYYRLKNTQSQFSTVDEVNQLKQ</sequence>
<dbReference type="EMBL" id="FOXR01000005">
    <property type="protein sequence ID" value="SFP87258.1"/>
    <property type="molecule type" value="Genomic_DNA"/>
</dbReference>
<dbReference type="PANTHER" id="PTHR30627">
    <property type="entry name" value="PEPTIDOGLYCAN D,D-TRANSPEPTIDASE"/>
    <property type="match status" value="1"/>
</dbReference>
<dbReference type="Gene3D" id="3.90.1310.10">
    <property type="entry name" value="Penicillin-binding protein 2a (Domain 2)"/>
    <property type="match status" value="1"/>
</dbReference>
<dbReference type="InterPro" id="IPR036138">
    <property type="entry name" value="PBP_dimer_sf"/>
</dbReference>
<dbReference type="InterPro" id="IPR005311">
    <property type="entry name" value="PBP_dimer"/>
</dbReference>
<feature type="domain" description="Penicillin-binding protein dimerisation" evidence="12">
    <location>
        <begin position="54"/>
        <end position="311"/>
    </location>
</feature>
<reference evidence="13 14" key="1">
    <citation type="submission" date="2016-10" db="EMBL/GenBank/DDBJ databases">
        <authorList>
            <person name="de Groot N.N."/>
        </authorList>
    </citation>
    <scope>NUCLEOTIDE SEQUENCE [LARGE SCALE GENOMIC DNA]</scope>
    <source>
        <strain evidence="13 14">DSM 20678</strain>
    </source>
</reference>
<dbReference type="Pfam" id="PF03717">
    <property type="entry name" value="PBP_dimer"/>
    <property type="match status" value="1"/>
</dbReference>
<keyword evidence="6" id="KW-0133">Cell shape</keyword>
<dbReference type="InterPro" id="IPR012338">
    <property type="entry name" value="Beta-lactam/transpept-like"/>
</dbReference>
<dbReference type="GO" id="GO:0071555">
    <property type="term" value="P:cell wall organization"/>
    <property type="evidence" value="ECO:0007669"/>
    <property type="project" value="UniProtKB-KW"/>
</dbReference>
<dbReference type="SUPFAM" id="SSF56601">
    <property type="entry name" value="beta-lactamase/transpeptidase-like"/>
    <property type="match status" value="1"/>
</dbReference>
<dbReference type="GO" id="GO:0009252">
    <property type="term" value="P:peptidoglycan biosynthetic process"/>
    <property type="evidence" value="ECO:0007669"/>
    <property type="project" value="UniProtKB-KW"/>
</dbReference>
<organism evidence="13 14">
    <name type="scientific">Caldicoprobacter faecalis</name>
    <dbReference type="NCBI Taxonomy" id="937334"/>
    <lineage>
        <taxon>Bacteria</taxon>
        <taxon>Bacillati</taxon>
        <taxon>Bacillota</taxon>
        <taxon>Clostridia</taxon>
        <taxon>Caldicoprobacterales</taxon>
        <taxon>Caldicoprobacteraceae</taxon>
        <taxon>Caldicoprobacter</taxon>
    </lineage>
</organism>
<feature type="domain" description="Penicillin-binding protein transpeptidase" evidence="11">
    <location>
        <begin position="365"/>
        <end position="517"/>
    </location>
</feature>
<dbReference type="GO" id="GO:0071972">
    <property type="term" value="F:peptidoglycan L,D-transpeptidase activity"/>
    <property type="evidence" value="ECO:0007669"/>
    <property type="project" value="TreeGrafter"/>
</dbReference>
<keyword evidence="9" id="KW-0472">Membrane</keyword>
<keyword evidence="10" id="KW-0961">Cell wall biogenesis/degradation</keyword>
<feature type="domain" description="Penicillin-binding protein transpeptidase" evidence="11">
    <location>
        <begin position="611"/>
        <end position="789"/>
    </location>
</feature>
<evidence type="ECO:0000256" key="5">
    <source>
        <dbReference type="ARBA" id="ARBA00022692"/>
    </source>
</evidence>
<dbReference type="GO" id="GO:0008360">
    <property type="term" value="P:regulation of cell shape"/>
    <property type="evidence" value="ECO:0007669"/>
    <property type="project" value="UniProtKB-KW"/>
</dbReference>
<dbReference type="RefSeq" id="WP_025748411.1">
    <property type="nucleotide sequence ID" value="NZ_FOXR01000005.1"/>
</dbReference>
<evidence type="ECO:0000259" key="12">
    <source>
        <dbReference type="Pfam" id="PF03717"/>
    </source>
</evidence>
<keyword evidence="5" id="KW-0812">Transmembrane</keyword>
<dbReference type="OrthoDB" id="9804124at2"/>
<keyword evidence="14" id="KW-1185">Reference proteome</keyword>
<evidence type="ECO:0000256" key="8">
    <source>
        <dbReference type="ARBA" id="ARBA00022989"/>
    </source>
</evidence>
<dbReference type="InterPro" id="IPR001460">
    <property type="entry name" value="PCN-bd_Tpept"/>
</dbReference>
<evidence type="ECO:0000256" key="10">
    <source>
        <dbReference type="ARBA" id="ARBA00023316"/>
    </source>
</evidence>
<dbReference type="PANTHER" id="PTHR30627:SF2">
    <property type="entry name" value="PEPTIDOGLYCAN D,D-TRANSPEPTIDASE MRDA"/>
    <property type="match status" value="1"/>
</dbReference>
<dbReference type="AlphaFoldDB" id="A0A1I5TW73"/>
<dbReference type="Proteomes" id="UP000198577">
    <property type="component" value="Unassembled WGS sequence"/>
</dbReference>
<comment type="subcellular location">
    <subcellularLocation>
        <location evidence="2">Cell membrane</location>
    </subcellularLocation>
    <subcellularLocation>
        <location evidence="1">Membrane</location>
        <topology evidence="1">Single-pass membrane protein</topology>
    </subcellularLocation>
</comment>
<keyword evidence="8" id="KW-1133">Transmembrane helix</keyword>